<keyword evidence="1" id="KW-0805">Transcription regulation</keyword>
<dbReference type="InterPro" id="IPR001647">
    <property type="entry name" value="HTH_TetR"/>
</dbReference>
<reference evidence="6 7" key="1">
    <citation type="submission" date="2021-03" db="EMBL/GenBank/DDBJ databases">
        <title>Sequencing the genomes of 1000 actinobacteria strains.</title>
        <authorList>
            <person name="Klenk H.-P."/>
        </authorList>
    </citation>
    <scope>NUCLEOTIDE SEQUENCE [LARGE SCALE GENOMIC DNA]</scope>
    <source>
        <strain evidence="6 7">DSM 45510</strain>
    </source>
</reference>
<feature type="domain" description="HTH tetR-type" evidence="5">
    <location>
        <begin position="6"/>
        <end position="66"/>
    </location>
</feature>
<feature type="DNA-binding region" description="H-T-H motif" evidence="4">
    <location>
        <begin position="29"/>
        <end position="48"/>
    </location>
</feature>
<dbReference type="RefSeq" id="WP_209667694.1">
    <property type="nucleotide sequence ID" value="NZ_JAGGMS010000001.1"/>
</dbReference>
<keyword evidence="7" id="KW-1185">Reference proteome</keyword>
<dbReference type="Gene3D" id="1.10.357.10">
    <property type="entry name" value="Tetracycline Repressor, domain 2"/>
    <property type="match status" value="1"/>
</dbReference>
<evidence type="ECO:0000313" key="6">
    <source>
        <dbReference type="EMBL" id="MBP2184718.1"/>
    </source>
</evidence>
<dbReference type="PROSITE" id="PS50977">
    <property type="entry name" value="HTH_TETR_2"/>
    <property type="match status" value="1"/>
</dbReference>
<protein>
    <submittedName>
        <fullName evidence="6">AcrR family transcriptional regulator</fullName>
    </submittedName>
</protein>
<organism evidence="6 7">
    <name type="scientific">Amycolatopsis magusensis</name>
    <dbReference type="NCBI Taxonomy" id="882444"/>
    <lineage>
        <taxon>Bacteria</taxon>
        <taxon>Bacillati</taxon>
        <taxon>Actinomycetota</taxon>
        <taxon>Actinomycetes</taxon>
        <taxon>Pseudonocardiales</taxon>
        <taxon>Pseudonocardiaceae</taxon>
        <taxon>Amycolatopsis</taxon>
    </lineage>
</organism>
<evidence type="ECO:0000256" key="2">
    <source>
        <dbReference type="ARBA" id="ARBA00023125"/>
    </source>
</evidence>
<gene>
    <name evidence="6" type="ORF">JOM49_006244</name>
</gene>
<keyword evidence="2 4" id="KW-0238">DNA-binding</keyword>
<comment type="caution">
    <text evidence="6">The sequence shown here is derived from an EMBL/GenBank/DDBJ whole genome shotgun (WGS) entry which is preliminary data.</text>
</comment>
<evidence type="ECO:0000313" key="7">
    <source>
        <dbReference type="Proteomes" id="UP000741013"/>
    </source>
</evidence>
<evidence type="ECO:0000256" key="3">
    <source>
        <dbReference type="ARBA" id="ARBA00023163"/>
    </source>
</evidence>
<dbReference type="InterPro" id="IPR009057">
    <property type="entry name" value="Homeodomain-like_sf"/>
</dbReference>
<dbReference type="SUPFAM" id="SSF46689">
    <property type="entry name" value="Homeodomain-like"/>
    <property type="match status" value="1"/>
</dbReference>
<keyword evidence="3" id="KW-0804">Transcription</keyword>
<dbReference type="PANTHER" id="PTHR30055">
    <property type="entry name" value="HTH-TYPE TRANSCRIPTIONAL REGULATOR RUTR"/>
    <property type="match status" value="1"/>
</dbReference>
<dbReference type="EMBL" id="JAGGMS010000001">
    <property type="protein sequence ID" value="MBP2184718.1"/>
    <property type="molecule type" value="Genomic_DNA"/>
</dbReference>
<proteinExistence type="predicted"/>
<evidence type="ECO:0000256" key="1">
    <source>
        <dbReference type="ARBA" id="ARBA00023015"/>
    </source>
</evidence>
<sequence>MGRWKPNARERLERAAMELFVQRGYESTTVAEIAERAGLTKSTFFRHFSDKREVLFGRDELRRLFADAITGAPAAASPIEAVVAVFDALAPTFGPERRAWGKQRQAVIAGNSELRERELLKLASLAEAMTGALRDRGVPDPAASLAAELGGLAFRNAYARWVELPADEDFAVVAREELDALKSAMTALG</sequence>
<name>A0ABS4Q0S6_9PSEU</name>
<evidence type="ECO:0000256" key="4">
    <source>
        <dbReference type="PROSITE-ProRule" id="PRU00335"/>
    </source>
</evidence>
<accession>A0ABS4Q0S6</accession>
<dbReference type="PRINTS" id="PR00455">
    <property type="entry name" value="HTHTETR"/>
</dbReference>
<evidence type="ECO:0000259" key="5">
    <source>
        <dbReference type="PROSITE" id="PS50977"/>
    </source>
</evidence>
<dbReference type="InterPro" id="IPR050109">
    <property type="entry name" value="HTH-type_TetR-like_transc_reg"/>
</dbReference>
<dbReference type="Pfam" id="PF00440">
    <property type="entry name" value="TetR_N"/>
    <property type="match status" value="1"/>
</dbReference>
<dbReference type="PANTHER" id="PTHR30055:SF238">
    <property type="entry name" value="MYCOFACTOCIN BIOSYNTHESIS TRANSCRIPTIONAL REGULATOR MFTR-RELATED"/>
    <property type="match status" value="1"/>
</dbReference>
<dbReference type="Proteomes" id="UP000741013">
    <property type="component" value="Unassembled WGS sequence"/>
</dbReference>